<dbReference type="GO" id="GO:0005615">
    <property type="term" value="C:extracellular space"/>
    <property type="evidence" value="ECO:0007669"/>
    <property type="project" value="TreeGrafter"/>
</dbReference>
<dbReference type="HOGENOM" id="CLU_025495_0_0_10"/>
<dbReference type="PANTHER" id="PTHR10900">
    <property type="entry name" value="PERIOSTIN-RELATED"/>
    <property type="match status" value="1"/>
</dbReference>
<dbReference type="PROSITE" id="PS50213">
    <property type="entry name" value="FAS1"/>
    <property type="match status" value="1"/>
</dbReference>
<organism evidence="2 3">
    <name type="scientific">Alloprevotella rava F0323</name>
    <dbReference type="NCBI Taxonomy" id="679199"/>
    <lineage>
        <taxon>Bacteria</taxon>
        <taxon>Pseudomonadati</taxon>
        <taxon>Bacteroidota</taxon>
        <taxon>Bacteroidia</taxon>
        <taxon>Bacteroidales</taxon>
        <taxon>Prevotellaceae</taxon>
        <taxon>Alloprevotella</taxon>
    </lineage>
</organism>
<dbReference type="eggNOG" id="COG2335">
    <property type="taxonomic scope" value="Bacteria"/>
</dbReference>
<sequence>MLCTFAFSLQSCKEDIDDSNFAIAKDKTVTDYLVASDSLSDIKAIFDRVKLGRSDNASSLTAVLSARGNYTVFAPTNSAVKKYVSSLTGSTDVSSLTYEQAQLIAFNCVIDNGTESAYETPEFPPSGTFTLSNLNDRLLSCHQDSTQSNSPYVINGTSTVIKENQKVSNGIVHLVNCVISPSANTVAEMIQQAPNMKIMGRLLEETGLADSLAVDRDLAYENIEHEEKEPRTTFAVYRDLLIPQKRYLGFTGFVETDDVYAREWGINVTTNSEGTITNWDQVKQAILAKLEPVYGSNNVDDLKNPENPVNRFVAYHFVEGRIPYNKLVVHLSEYGYKYGADMKNPQRLTYSVDVWDYYRTVGKYHDILKVTQVPTGEHEIYLNRVSKYNDGFDGDFSEVSTIAHTPGVGLNVKISATNGQYDNNALNGFYYPIDGILLKTTEVADALGGERMRMDLSTILSEMLSNSIRGTDYHFFPKGYFAAITNESSGTKFAYLTAAWGGGTNWTDYQGDEFMAAGLFDFTLRLPPVPKSGTYEIRLGISQNPLRGMAQPYFGEDPYRLQPTGLPLDLRQPVDNNSNPQLNWQDDVADVETNVENDKNLRIQGYMKAPLYFGASDGTGASKARSLPNGKGSPVVRRIIGIQYMESGKTYYIRFKSALKKLDSQFFLDYIEYCPSNVYNGSAAENPW</sequence>
<proteinExistence type="predicted"/>
<gene>
    <name evidence="2" type="ORF">HMPREF9332_01722</name>
</gene>
<reference evidence="2 3" key="1">
    <citation type="submission" date="2011-08" db="EMBL/GenBank/DDBJ databases">
        <title>The Genome Sequence of Prevotella sp. oral taxon 302 str. F0323.</title>
        <authorList>
            <consortium name="The Broad Institute Genome Sequencing Platform"/>
            <person name="Earl A."/>
            <person name="Ward D."/>
            <person name="Feldgarden M."/>
            <person name="Gevers D."/>
            <person name="Izard J."/>
            <person name="Blanton J.M."/>
            <person name="Baranova O.V."/>
            <person name="Tanner A.C."/>
            <person name="Dewhirst F.E."/>
            <person name="Young S.K."/>
            <person name="Zeng Q."/>
            <person name="Gargeya S."/>
            <person name="Fitzgerald M."/>
            <person name="Haas B."/>
            <person name="Abouelleil A."/>
            <person name="Alvarado L."/>
            <person name="Arachchi H.M."/>
            <person name="Berlin A."/>
            <person name="Brown A."/>
            <person name="Chapman S.B."/>
            <person name="Chen Z."/>
            <person name="Dunbar C."/>
            <person name="Freedman E."/>
            <person name="Gearin G."/>
            <person name="Gellesch M."/>
            <person name="Goldberg J."/>
            <person name="Griggs A."/>
            <person name="Gujja S."/>
            <person name="Heiman D."/>
            <person name="Howarth C."/>
            <person name="Larson L."/>
            <person name="Lui A."/>
            <person name="MacDonald P.J.P."/>
            <person name="Montmayeur A."/>
            <person name="Murphy C."/>
            <person name="Neiman D."/>
            <person name="Pearson M."/>
            <person name="Priest M."/>
            <person name="Roberts A."/>
            <person name="Saif S."/>
            <person name="Shea T."/>
            <person name="Shenoy N."/>
            <person name="Sisk P."/>
            <person name="Stolte C."/>
            <person name="Sykes S."/>
            <person name="Wortman J."/>
            <person name="Nusbaum C."/>
            <person name="Birren B."/>
        </authorList>
    </citation>
    <scope>NUCLEOTIDE SEQUENCE [LARGE SCALE GENOMIC DNA]</scope>
    <source>
        <strain evidence="2 3">F0323</strain>
    </source>
</reference>
<comment type="caution">
    <text evidence="2">The sequence shown here is derived from an EMBL/GenBank/DDBJ whole genome shotgun (WGS) entry which is preliminary data.</text>
</comment>
<dbReference type="Proteomes" id="UP000015993">
    <property type="component" value="Unassembled WGS sequence"/>
</dbReference>
<dbReference type="InterPro" id="IPR050904">
    <property type="entry name" value="Adhesion/Biosynth-related"/>
</dbReference>
<dbReference type="EMBL" id="ACZK01000031">
    <property type="protein sequence ID" value="EHG21280.1"/>
    <property type="molecule type" value="Genomic_DNA"/>
</dbReference>
<name>G5GDS0_9BACT</name>
<dbReference type="Pfam" id="PF02469">
    <property type="entry name" value="Fasciclin"/>
    <property type="match status" value="1"/>
</dbReference>
<keyword evidence="3" id="KW-1185">Reference proteome</keyword>
<feature type="domain" description="FAS1" evidence="1">
    <location>
        <begin position="26"/>
        <end position="179"/>
    </location>
</feature>
<dbReference type="PANTHER" id="PTHR10900:SF77">
    <property type="entry name" value="FI19380P1"/>
    <property type="match status" value="1"/>
</dbReference>
<accession>G5GDS0</accession>
<protein>
    <recommendedName>
        <fullName evidence="1">FAS1 domain-containing protein</fullName>
    </recommendedName>
</protein>
<dbReference type="SUPFAM" id="SSF82153">
    <property type="entry name" value="FAS1 domain"/>
    <property type="match status" value="1"/>
</dbReference>
<dbReference type="InterPro" id="IPR000782">
    <property type="entry name" value="FAS1_domain"/>
</dbReference>
<dbReference type="AlphaFoldDB" id="G5GDS0"/>
<dbReference type="STRING" id="679199.HMPREF9332_01722"/>
<dbReference type="Gene3D" id="2.30.180.10">
    <property type="entry name" value="FAS1 domain"/>
    <property type="match status" value="2"/>
</dbReference>
<evidence type="ECO:0000313" key="3">
    <source>
        <dbReference type="Proteomes" id="UP000015993"/>
    </source>
</evidence>
<evidence type="ECO:0000313" key="2">
    <source>
        <dbReference type="EMBL" id="EHG21280.1"/>
    </source>
</evidence>
<dbReference type="SMART" id="SM00554">
    <property type="entry name" value="FAS1"/>
    <property type="match status" value="1"/>
</dbReference>
<evidence type="ECO:0000259" key="1">
    <source>
        <dbReference type="PROSITE" id="PS50213"/>
    </source>
</evidence>
<dbReference type="InterPro" id="IPR036378">
    <property type="entry name" value="FAS1_dom_sf"/>
</dbReference>